<name>A0ABU4KNT9_BREVE</name>
<dbReference type="Proteomes" id="UP001272940">
    <property type="component" value="Unassembled WGS sequence"/>
</dbReference>
<comment type="caution">
    <text evidence="1">The sequence shown here is derived from an EMBL/GenBank/DDBJ whole genome shotgun (WGS) entry which is preliminary data.</text>
</comment>
<gene>
    <name evidence="1" type="ORF">NJD11_06600</name>
</gene>
<dbReference type="EMBL" id="JAMYEC010000003">
    <property type="protein sequence ID" value="MDX2334607.1"/>
    <property type="molecule type" value="Genomic_DNA"/>
</dbReference>
<evidence type="ECO:0000313" key="2">
    <source>
        <dbReference type="Proteomes" id="UP001272940"/>
    </source>
</evidence>
<keyword evidence="2" id="KW-1185">Reference proteome</keyword>
<protein>
    <recommendedName>
        <fullName evidence="3">Head decoration protein</fullName>
    </recommendedName>
</protein>
<accession>A0ABU4KNT9</accession>
<dbReference type="RefSeq" id="WP_319078601.1">
    <property type="nucleotide sequence ID" value="NZ_JAMYEC010000003.1"/>
</dbReference>
<sequence length="124" mass="12870">MSILTGVAEEALEDFGDDFEDGSLTVPGARTPDGQGGYTTGPATIYPCKALVGSYKDTRRVALGIPATDRRVLVLAASLPSGIYPAKGQKIAAPDPAKGLLMTTFDVIERTGDMAGALAELQAR</sequence>
<reference evidence="1 2" key="1">
    <citation type="journal article" date="2023" name="FEMS Microbes">
        <title>Whole genomes of deep-sea sponge-associated bacteria exhibit high novel natural product potential.</title>
        <authorList>
            <person name="Hesketh-Best P.J."/>
            <person name="January G.G."/>
            <person name="Koch M.J."/>
            <person name="Warburton P.J."/>
            <person name="Howell K.L."/>
            <person name="Upton M."/>
        </authorList>
    </citation>
    <scope>NUCLEOTIDE SEQUENCE [LARGE SCALE GENOMIC DNA]</scope>
    <source>
        <strain evidence="1 2">PC206-O</strain>
    </source>
</reference>
<evidence type="ECO:0008006" key="3">
    <source>
        <dbReference type="Google" id="ProtNLM"/>
    </source>
</evidence>
<proteinExistence type="predicted"/>
<organism evidence="1 2">
    <name type="scientific">Brevundimonas vesicularis</name>
    <name type="common">Pseudomonas vesicularis</name>
    <dbReference type="NCBI Taxonomy" id="41276"/>
    <lineage>
        <taxon>Bacteria</taxon>
        <taxon>Pseudomonadati</taxon>
        <taxon>Pseudomonadota</taxon>
        <taxon>Alphaproteobacteria</taxon>
        <taxon>Caulobacterales</taxon>
        <taxon>Caulobacteraceae</taxon>
        <taxon>Brevundimonas</taxon>
    </lineage>
</organism>
<evidence type="ECO:0000313" key="1">
    <source>
        <dbReference type="EMBL" id="MDX2334607.1"/>
    </source>
</evidence>